<sequence length="512" mass="57732">MKTHDVAFAGRPQTRATNSLFFGCIDIAFCPYGEYWRQAKKICVLELLSQKRVQAFQLIREEEVAAMMDKIRLTSTKRAAVDLSDMFLTVTNNIVSRSALGRDGNRVDLIAHFCFEDMIPFLGWVDNLTGLVGNLETTSRALHNFLDQVIEEHQLSSREDDSDAKDIVDILLRLQKDGGLDIDLTRDSLKAILLKTELNEGMDPLTLGHQWWQEMHKTTVFHRVFLSFFLLLLSLLYLLKRAKTDKWILPPSPRKLPIIGNLHQLSKPLNRCLLTLSEEYGPLMLLHLGQAPTLIVSSAEVAEKVTKAHDAAFAGRPQTRAASVLTFGCIDVAFCPYGEYWRKARQICVLELLSQKRVQAFQLVREEEVAAMMDKIRLASTKHAAVDLSDMFLTVTNNIVSRSALGRVYENGSGDKSFGELSKMAIDLLTHFCFQDMFPFSGWMDNLTGLVASLKTTSRAFDNFLDQVIEEHQLPNKEDNSDAKDIVDILLHLQKDGGLDVDLTRDGLKAIL</sequence>
<comment type="similarity">
    <text evidence="1">Belongs to the cytochrome P450 family.</text>
</comment>
<dbReference type="GO" id="GO:0020037">
    <property type="term" value="F:heme binding"/>
    <property type="evidence" value="ECO:0007669"/>
    <property type="project" value="InterPro"/>
</dbReference>
<dbReference type="OrthoDB" id="832218at2759"/>
<keyword evidence="3" id="KW-0408">Iron</keyword>
<reference evidence="5" key="2">
    <citation type="journal article" date="2023" name="Plants (Basel)">
        <title>Annotation of the Turnera subulata (Passifloraceae) Draft Genome Reveals the S-Locus Evolved after the Divergence of Turneroideae from Passifloroideae in a Stepwise Manner.</title>
        <authorList>
            <person name="Henning P.M."/>
            <person name="Roalson E.H."/>
            <person name="Mir W."/>
            <person name="McCubbin A.G."/>
            <person name="Shore J.S."/>
        </authorList>
    </citation>
    <scope>NUCLEOTIDE SEQUENCE</scope>
    <source>
        <strain evidence="5">F60SS</strain>
    </source>
</reference>
<keyword evidence="6" id="KW-1185">Reference proteome</keyword>
<evidence type="ECO:0000256" key="3">
    <source>
        <dbReference type="ARBA" id="ARBA00023004"/>
    </source>
</evidence>
<evidence type="ECO:0000256" key="4">
    <source>
        <dbReference type="SAM" id="Phobius"/>
    </source>
</evidence>
<dbReference type="GO" id="GO:0004497">
    <property type="term" value="F:monooxygenase activity"/>
    <property type="evidence" value="ECO:0007669"/>
    <property type="project" value="InterPro"/>
</dbReference>
<reference evidence="5" key="1">
    <citation type="submission" date="2022-02" db="EMBL/GenBank/DDBJ databases">
        <authorList>
            <person name="Henning P.M."/>
            <person name="McCubbin A.G."/>
            <person name="Shore J.S."/>
        </authorList>
    </citation>
    <scope>NUCLEOTIDE SEQUENCE</scope>
    <source>
        <strain evidence="5">F60SS</strain>
        <tissue evidence="5">Leaves</tissue>
    </source>
</reference>
<keyword evidence="4" id="KW-0472">Membrane</keyword>
<gene>
    <name evidence="5" type="ORF">Tsubulata_004147</name>
</gene>
<dbReference type="InterPro" id="IPR036396">
    <property type="entry name" value="Cyt_P450_sf"/>
</dbReference>
<dbReference type="EMBL" id="JAKUCV010007582">
    <property type="protein sequence ID" value="KAJ4822758.1"/>
    <property type="molecule type" value="Genomic_DNA"/>
</dbReference>
<dbReference type="PANTHER" id="PTHR47955:SF18">
    <property type="entry name" value="CYTOCHROME P450 71A1-LIKE"/>
    <property type="match status" value="1"/>
</dbReference>
<protein>
    <recommendedName>
        <fullName evidence="7">Cytochrome P450</fullName>
    </recommendedName>
</protein>
<organism evidence="5 6">
    <name type="scientific">Turnera subulata</name>
    <dbReference type="NCBI Taxonomy" id="218843"/>
    <lineage>
        <taxon>Eukaryota</taxon>
        <taxon>Viridiplantae</taxon>
        <taxon>Streptophyta</taxon>
        <taxon>Embryophyta</taxon>
        <taxon>Tracheophyta</taxon>
        <taxon>Spermatophyta</taxon>
        <taxon>Magnoliopsida</taxon>
        <taxon>eudicotyledons</taxon>
        <taxon>Gunneridae</taxon>
        <taxon>Pentapetalae</taxon>
        <taxon>rosids</taxon>
        <taxon>fabids</taxon>
        <taxon>Malpighiales</taxon>
        <taxon>Passifloraceae</taxon>
        <taxon>Turnera</taxon>
    </lineage>
</organism>
<evidence type="ECO:0000313" key="6">
    <source>
        <dbReference type="Proteomes" id="UP001141552"/>
    </source>
</evidence>
<dbReference type="Proteomes" id="UP001141552">
    <property type="component" value="Unassembled WGS sequence"/>
</dbReference>
<comment type="caution">
    <text evidence="5">The sequence shown here is derived from an EMBL/GenBank/DDBJ whole genome shotgun (WGS) entry which is preliminary data.</text>
</comment>
<dbReference type="GO" id="GO:0016705">
    <property type="term" value="F:oxidoreductase activity, acting on paired donors, with incorporation or reduction of molecular oxygen"/>
    <property type="evidence" value="ECO:0007669"/>
    <property type="project" value="InterPro"/>
</dbReference>
<dbReference type="PANTHER" id="PTHR47955">
    <property type="entry name" value="CYTOCHROME P450 FAMILY 71 PROTEIN"/>
    <property type="match status" value="1"/>
</dbReference>
<dbReference type="PRINTS" id="PR00463">
    <property type="entry name" value="EP450I"/>
</dbReference>
<feature type="transmembrane region" description="Helical" evidence="4">
    <location>
        <begin position="220"/>
        <end position="239"/>
    </location>
</feature>
<feature type="non-terminal residue" evidence="5">
    <location>
        <position position="1"/>
    </location>
</feature>
<name>A0A9Q0F0P7_9ROSI</name>
<keyword evidence="4" id="KW-0812">Transmembrane</keyword>
<dbReference type="Gene3D" id="1.10.630.10">
    <property type="entry name" value="Cytochrome P450"/>
    <property type="match status" value="2"/>
</dbReference>
<dbReference type="InterPro" id="IPR001128">
    <property type="entry name" value="Cyt_P450"/>
</dbReference>
<dbReference type="Pfam" id="PF00067">
    <property type="entry name" value="p450"/>
    <property type="match status" value="2"/>
</dbReference>
<keyword evidence="2" id="KW-0479">Metal-binding</keyword>
<evidence type="ECO:0000256" key="2">
    <source>
        <dbReference type="ARBA" id="ARBA00022723"/>
    </source>
</evidence>
<dbReference type="GO" id="GO:0005506">
    <property type="term" value="F:iron ion binding"/>
    <property type="evidence" value="ECO:0007669"/>
    <property type="project" value="InterPro"/>
</dbReference>
<evidence type="ECO:0008006" key="7">
    <source>
        <dbReference type="Google" id="ProtNLM"/>
    </source>
</evidence>
<keyword evidence="4" id="KW-1133">Transmembrane helix</keyword>
<accession>A0A9Q0F0P7</accession>
<dbReference type="SUPFAM" id="SSF48264">
    <property type="entry name" value="Cytochrome P450"/>
    <property type="match status" value="2"/>
</dbReference>
<proteinExistence type="inferred from homology"/>
<evidence type="ECO:0000313" key="5">
    <source>
        <dbReference type="EMBL" id="KAJ4822758.1"/>
    </source>
</evidence>
<dbReference type="AlphaFoldDB" id="A0A9Q0F0P7"/>
<dbReference type="InterPro" id="IPR002401">
    <property type="entry name" value="Cyt_P450_E_grp-I"/>
</dbReference>
<evidence type="ECO:0000256" key="1">
    <source>
        <dbReference type="ARBA" id="ARBA00010617"/>
    </source>
</evidence>